<protein>
    <submittedName>
        <fullName evidence="2">N-acetyltransferase</fullName>
    </submittedName>
</protein>
<evidence type="ECO:0000313" key="2">
    <source>
        <dbReference type="EMBL" id="TFU96883.1"/>
    </source>
</evidence>
<dbReference type="GO" id="GO:0016747">
    <property type="term" value="F:acyltransferase activity, transferring groups other than amino-acyl groups"/>
    <property type="evidence" value="ECO:0007669"/>
    <property type="project" value="InterPro"/>
</dbReference>
<dbReference type="SUPFAM" id="SSF55729">
    <property type="entry name" value="Acyl-CoA N-acyltransferases (Nat)"/>
    <property type="match status" value="1"/>
</dbReference>
<name>A0A4Y9J778_9STRE</name>
<proteinExistence type="predicted"/>
<dbReference type="PANTHER" id="PTHR43415:SF4">
    <property type="entry name" value="N-ACETYLTRANSFERASE DOMAIN-CONTAINING PROTEIN"/>
    <property type="match status" value="1"/>
</dbReference>
<evidence type="ECO:0000313" key="3">
    <source>
        <dbReference type="Proteomes" id="UP000297253"/>
    </source>
</evidence>
<comment type="caution">
    <text evidence="2">The sequence shown here is derived from an EMBL/GenBank/DDBJ whole genome shotgun (WGS) entry which is preliminary data.</text>
</comment>
<sequence>MPDTFHLKAFTEAENQQIWEISYKEVSPKRKNYSASYQAYENFEALKECDDYHFLRLPRVQRIFIREKPRWLEMGIIIYDAAYWGGSYGTQAFTLWTEYIFTTISELDHIGLTTWSGNQRMMKVAEKLGMTKEAQIRKVR</sequence>
<dbReference type="InterPro" id="IPR016181">
    <property type="entry name" value="Acyl_CoA_acyltransferase"/>
</dbReference>
<dbReference type="EMBL" id="SPPD01000021">
    <property type="protein sequence ID" value="TFU96883.1"/>
    <property type="molecule type" value="Genomic_DNA"/>
</dbReference>
<reference evidence="2 3" key="1">
    <citation type="submission" date="2019-03" db="EMBL/GenBank/DDBJ databases">
        <title>Diversity of the mouse oral microbiome.</title>
        <authorList>
            <person name="Joseph S."/>
            <person name="Aduse-Opoku J."/>
            <person name="Curtis M."/>
            <person name="Wade W."/>
            <person name="Hashim A."/>
        </authorList>
    </citation>
    <scope>NUCLEOTIDE SEQUENCE [LARGE SCALE GENOMIC DNA]</scope>
    <source>
        <strain evidence="2 3">WM131</strain>
    </source>
</reference>
<dbReference type="PANTHER" id="PTHR43415">
    <property type="entry name" value="SPERMIDINE N(1)-ACETYLTRANSFERASE"/>
    <property type="match status" value="1"/>
</dbReference>
<evidence type="ECO:0000259" key="1">
    <source>
        <dbReference type="Pfam" id="PF13302"/>
    </source>
</evidence>
<dbReference type="OrthoDB" id="9795206at2"/>
<gene>
    <name evidence="2" type="ORF">E4T82_10610</name>
</gene>
<keyword evidence="2" id="KW-0808">Transferase</keyword>
<feature type="domain" description="N-acetyltransferase" evidence="1">
    <location>
        <begin position="63"/>
        <end position="131"/>
    </location>
</feature>
<accession>A0A4Y9J778</accession>
<dbReference type="Pfam" id="PF13302">
    <property type="entry name" value="Acetyltransf_3"/>
    <property type="match status" value="1"/>
</dbReference>
<organism evidence="2 3">
    <name type="scientific">Streptococcus cuniculi</name>
    <dbReference type="NCBI Taxonomy" id="1432788"/>
    <lineage>
        <taxon>Bacteria</taxon>
        <taxon>Bacillati</taxon>
        <taxon>Bacillota</taxon>
        <taxon>Bacilli</taxon>
        <taxon>Lactobacillales</taxon>
        <taxon>Streptococcaceae</taxon>
        <taxon>Streptococcus</taxon>
    </lineage>
</organism>
<dbReference type="Proteomes" id="UP000297253">
    <property type="component" value="Unassembled WGS sequence"/>
</dbReference>
<dbReference type="AlphaFoldDB" id="A0A4Y9J778"/>
<dbReference type="Gene3D" id="3.40.630.30">
    <property type="match status" value="1"/>
</dbReference>
<dbReference type="InterPro" id="IPR000182">
    <property type="entry name" value="GNAT_dom"/>
</dbReference>